<evidence type="ECO:0000256" key="1">
    <source>
        <dbReference type="ARBA" id="ARBA00023235"/>
    </source>
</evidence>
<reference evidence="3" key="1">
    <citation type="submission" date="2017-02" db="EMBL/GenBank/DDBJ databases">
        <title>Natronthermophilus aegyptiacus gen. nov.,sp. nov., an aerobic, extremely halophilic alkalithermophilic archaeon isolated from the athalassohaline Wadi An Natrun, Egypt.</title>
        <authorList>
            <person name="Zhao B."/>
        </authorList>
    </citation>
    <scope>NUCLEOTIDE SEQUENCE [LARGE SCALE GENOMIC DNA]</scope>
    <source>
        <strain evidence="3">JW/NM-HA 15</strain>
    </source>
</reference>
<dbReference type="NCBIfam" id="NF003302">
    <property type="entry name" value="PRK04302.1"/>
    <property type="match status" value="1"/>
</dbReference>
<dbReference type="GeneID" id="32894480"/>
<dbReference type="InterPro" id="IPR000652">
    <property type="entry name" value="Triosephosphate_isomerase"/>
</dbReference>
<dbReference type="InterPro" id="IPR035990">
    <property type="entry name" value="TIM_sf"/>
</dbReference>
<accession>A0A2Z2HWT9</accession>
<dbReference type="SUPFAM" id="SSF51351">
    <property type="entry name" value="Triosephosphate isomerase (TIM)"/>
    <property type="match status" value="1"/>
</dbReference>
<dbReference type="KEGG" id="naj:B1756_10335"/>
<dbReference type="Pfam" id="PF00121">
    <property type="entry name" value="TIM"/>
    <property type="match status" value="1"/>
</dbReference>
<name>A0A2Z2HWT9_9EURY</name>
<keyword evidence="3" id="KW-1185">Reference proteome</keyword>
<evidence type="ECO:0000313" key="2">
    <source>
        <dbReference type="EMBL" id="ARS90087.1"/>
    </source>
</evidence>
<evidence type="ECO:0000313" key="3">
    <source>
        <dbReference type="Proteomes" id="UP000250088"/>
    </source>
</evidence>
<dbReference type="PROSITE" id="PS51440">
    <property type="entry name" value="TIM_2"/>
    <property type="match status" value="1"/>
</dbReference>
<protein>
    <submittedName>
        <fullName evidence="2">Triose-phosphate isomerase</fullName>
    </submittedName>
</protein>
<gene>
    <name evidence="2" type="ORF">B1756_10335</name>
</gene>
<dbReference type="GO" id="GO:0004807">
    <property type="term" value="F:triose-phosphate isomerase activity"/>
    <property type="evidence" value="ECO:0007669"/>
    <property type="project" value="InterPro"/>
</dbReference>
<dbReference type="Gene3D" id="3.20.20.70">
    <property type="entry name" value="Aldolase class I"/>
    <property type="match status" value="1"/>
</dbReference>
<dbReference type="EMBL" id="CP019893">
    <property type="protein sequence ID" value="ARS90087.1"/>
    <property type="molecule type" value="Genomic_DNA"/>
</dbReference>
<dbReference type="OrthoDB" id="9465at2157"/>
<organism evidence="2 3">
    <name type="scientific">Natrarchaeobaculum aegyptiacum</name>
    <dbReference type="NCBI Taxonomy" id="745377"/>
    <lineage>
        <taxon>Archaea</taxon>
        <taxon>Methanobacteriati</taxon>
        <taxon>Methanobacteriota</taxon>
        <taxon>Stenosarchaea group</taxon>
        <taxon>Halobacteria</taxon>
        <taxon>Halobacteriales</taxon>
        <taxon>Natrialbaceae</taxon>
        <taxon>Natrarchaeobaculum</taxon>
    </lineage>
</organism>
<dbReference type="InterPro" id="IPR013785">
    <property type="entry name" value="Aldolase_TIM"/>
</dbReference>
<proteinExistence type="predicted"/>
<dbReference type="Proteomes" id="UP000250088">
    <property type="component" value="Chromosome"/>
</dbReference>
<sequence length="232" mass="24933">MGLSYPLFLVNFKSYRGTAGEDALPFLETIERVSRETGTRFAVAPQLPDLRWLADRTDLPLVAQTALPRERAGMGDVSLESVADAGVAGAFLSHPERTVGLEALRPAIDRCRELDLESIVWVPDRETARAALALEPDCLLFERPADIASTEGMVRTDPERIERFVETVLAADSGTGKRPHVFVGGGVRTGEDVARVFACGVDATGAASAAVEADDRETWLRAVADAVPGSLE</sequence>
<keyword evidence="1 2" id="KW-0413">Isomerase</keyword>
<dbReference type="AlphaFoldDB" id="A0A2Z2HWT9"/>
<dbReference type="RefSeq" id="WP_086888461.1">
    <property type="nucleotide sequence ID" value="NZ_CP019893.1"/>
</dbReference>